<dbReference type="Pfam" id="PF14206">
    <property type="entry name" value="Cys_rich_CPCC"/>
    <property type="match status" value="1"/>
</dbReference>
<organism evidence="2 3">
    <name type="scientific">Candidatus Doudnabacteria bacterium RIFCSPHIGHO2_01_FULL_41_86</name>
    <dbReference type="NCBI Taxonomy" id="1817821"/>
    <lineage>
        <taxon>Bacteria</taxon>
        <taxon>Candidatus Doudnaibacteriota</taxon>
    </lineage>
</organism>
<evidence type="ECO:0000259" key="1">
    <source>
        <dbReference type="Pfam" id="PF14206"/>
    </source>
</evidence>
<sequence>MQYTCPACGYLTFNNPPGSYDTCSVCGWEDDEGQLRFPSTLGANNVSLIQAQKNFARIGYSTYNILMRLLFKASPKKYKMDSTWRQLTERDNFEVKKPGLDYGDSYPEDLTKLYYWRIK</sequence>
<accession>A0A1F5N9U5</accession>
<dbReference type="InterPro" id="IPR025983">
    <property type="entry name" value="Cys_rich_CPCC"/>
</dbReference>
<proteinExistence type="predicted"/>
<dbReference type="AlphaFoldDB" id="A0A1F5N9U5"/>
<dbReference type="STRING" id="1817821.A2717_02265"/>
<name>A0A1F5N9U5_9BACT</name>
<dbReference type="EMBL" id="MFEH01000001">
    <property type="protein sequence ID" value="OGE74343.1"/>
    <property type="molecule type" value="Genomic_DNA"/>
</dbReference>
<protein>
    <recommendedName>
        <fullName evidence="1">Cysteine-rich CPCC domain-containing protein</fullName>
    </recommendedName>
</protein>
<evidence type="ECO:0000313" key="3">
    <source>
        <dbReference type="Proteomes" id="UP000177610"/>
    </source>
</evidence>
<gene>
    <name evidence="2" type="ORF">A2717_02265</name>
</gene>
<evidence type="ECO:0000313" key="2">
    <source>
        <dbReference type="EMBL" id="OGE74343.1"/>
    </source>
</evidence>
<reference evidence="2 3" key="1">
    <citation type="journal article" date="2016" name="Nat. Commun.">
        <title>Thousands of microbial genomes shed light on interconnected biogeochemical processes in an aquifer system.</title>
        <authorList>
            <person name="Anantharaman K."/>
            <person name="Brown C.T."/>
            <person name="Hug L.A."/>
            <person name="Sharon I."/>
            <person name="Castelle C.J."/>
            <person name="Probst A.J."/>
            <person name="Thomas B.C."/>
            <person name="Singh A."/>
            <person name="Wilkins M.J."/>
            <person name="Karaoz U."/>
            <person name="Brodie E.L."/>
            <person name="Williams K.H."/>
            <person name="Hubbard S.S."/>
            <person name="Banfield J.F."/>
        </authorList>
    </citation>
    <scope>NUCLEOTIDE SEQUENCE [LARGE SCALE GENOMIC DNA]</scope>
</reference>
<dbReference type="Proteomes" id="UP000177610">
    <property type="component" value="Unassembled WGS sequence"/>
</dbReference>
<comment type="caution">
    <text evidence="2">The sequence shown here is derived from an EMBL/GenBank/DDBJ whole genome shotgun (WGS) entry which is preliminary data.</text>
</comment>
<feature type="domain" description="Cysteine-rich CPCC" evidence="1">
    <location>
        <begin position="3"/>
        <end position="63"/>
    </location>
</feature>